<protein>
    <recommendedName>
        <fullName evidence="4">NADH-ubiquinone oxidoreductase chain 2</fullName>
        <ecNumber evidence="3">7.1.1.2</ecNumber>
    </recommendedName>
    <alternativeName>
        <fullName evidence="16">NADH dehydrogenase subunit 2</fullName>
    </alternativeName>
</protein>
<keyword evidence="11 18" id="KW-1133">Transmembrane helix</keyword>
<sequence length="385" mass="42375">MMGRHYSVRFGVSEFSGLVQPTGLKKLEKLGGFDTIKCREPWSNIFSVGMVLSVVFSVSSTDLFMAWFGLEVGVFSFLGYMGCGKSDSSGSGASVIKYALPQGLGSIVLLFGILISFLDFIAVSFMNSFGSILVCSGLLIKLGLPPFHMWYARTVAEMDWWEIFFLSTVQKISPLVIFSCMDEEHYFLSLFAGFGSIISGIGGIMQVSVRGVVSYSSIGHVCWGVLAGCLGMMELIVYLLVCTFSMFFFCGYFEMNGVRFFKAMVDSPSVEDFDWMAVSVLLFSLAGLPPFVGFVVKLFVLVESVSIFPLSVAMMVLGSVIHLCYYLEASFWGMIMSTVPGSSWMSSEGLGKKDFLGQWSFFCVVSHSVGGVVLLMWWIMDLIVC</sequence>
<feature type="transmembrane region" description="Helical" evidence="18">
    <location>
        <begin position="95"/>
        <end position="115"/>
    </location>
</feature>
<comment type="similarity">
    <text evidence="2">Belongs to the complex I subunit 2 family.</text>
</comment>
<evidence type="ECO:0000256" key="17">
    <source>
        <dbReference type="ARBA" id="ARBA00049551"/>
    </source>
</evidence>
<evidence type="ECO:0000256" key="14">
    <source>
        <dbReference type="ARBA" id="ARBA00023128"/>
    </source>
</evidence>
<keyword evidence="10" id="KW-0249">Electron transport</keyword>
<evidence type="ECO:0000259" key="19">
    <source>
        <dbReference type="Pfam" id="PF00361"/>
    </source>
</evidence>
<keyword evidence="7 18" id="KW-0812">Transmembrane</keyword>
<evidence type="ECO:0000256" key="4">
    <source>
        <dbReference type="ARBA" id="ARBA00021008"/>
    </source>
</evidence>
<evidence type="ECO:0000256" key="10">
    <source>
        <dbReference type="ARBA" id="ARBA00022982"/>
    </source>
</evidence>
<comment type="catalytic activity">
    <reaction evidence="17">
        <text>a ubiquinone + NADH + 5 H(+)(in) = a ubiquinol + NAD(+) + 4 H(+)(out)</text>
        <dbReference type="Rhea" id="RHEA:29091"/>
        <dbReference type="Rhea" id="RHEA-COMP:9565"/>
        <dbReference type="Rhea" id="RHEA-COMP:9566"/>
        <dbReference type="ChEBI" id="CHEBI:15378"/>
        <dbReference type="ChEBI" id="CHEBI:16389"/>
        <dbReference type="ChEBI" id="CHEBI:17976"/>
        <dbReference type="ChEBI" id="CHEBI:57540"/>
        <dbReference type="ChEBI" id="CHEBI:57945"/>
        <dbReference type="EC" id="7.1.1.2"/>
    </reaction>
</comment>
<name>A0A1U9ALR2_TRIKY</name>
<evidence type="ECO:0000256" key="5">
    <source>
        <dbReference type="ARBA" id="ARBA00022448"/>
    </source>
</evidence>
<dbReference type="Pfam" id="PF00361">
    <property type="entry name" value="Proton_antipo_M"/>
    <property type="match status" value="1"/>
</dbReference>
<evidence type="ECO:0000256" key="7">
    <source>
        <dbReference type="ARBA" id="ARBA00022692"/>
    </source>
</evidence>
<keyword evidence="15 18" id="KW-0472">Membrane</keyword>
<keyword evidence="5" id="KW-0813">Transport</keyword>
<comment type="subcellular location">
    <subcellularLocation>
        <location evidence="1">Mitochondrion inner membrane</location>
        <topology evidence="1">Multi-pass membrane protein</topology>
    </subcellularLocation>
</comment>
<keyword evidence="12" id="KW-0520">NAD</keyword>
<evidence type="ECO:0000256" key="1">
    <source>
        <dbReference type="ARBA" id="ARBA00004448"/>
    </source>
</evidence>
<keyword evidence="9" id="KW-1278">Translocase</keyword>
<feature type="transmembrane region" description="Helical" evidence="18">
    <location>
        <begin position="355"/>
        <end position="379"/>
    </location>
</feature>
<geneLocation type="mitochondrion" evidence="20"/>
<feature type="transmembrane region" description="Helical" evidence="18">
    <location>
        <begin position="312"/>
        <end position="335"/>
    </location>
</feature>
<feature type="transmembrane region" description="Helical" evidence="18">
    <location>
        <begin position="186"/>
        <end position="206"/>
    </location>
</feature>
<evidence type="ECO:0000313" key="20">
    <source>
        <dbReference type="EMBL" id="ANQ92695.1"/>
    </source>
</evidence>
<feature type="domain" description="NADH:quinone oxidoreductase/Mrp antiporter transmembrane" evidence="19">
    <location>
        <begin position="60"/>
        <end position="321"/>
    </location>
</feature>
<keyword evidence="13" id="KW-0830">Ubiquinone</keyword>
<evidence type="ECO:0000256" key="16">
    <source>
        <dbReference type="ARBA" id="ARBA00031028"/>
    </source>
</evidence>
<dbReference type="PANTHER" id="PTHR46552">
    <property type="entry name" value="NADH-UBIQUINONE OXIDOREDUCTASE CHAIN 2"/>
    <property type="match status" value="1"/>
</dbReference>
<keyword evidence="8" id="KW-0999">Mitochondrion inner membrane</keyword>
<dbReference type="EC" id="7.1.1.2" evidence="3"/>
<evidence type="ECO:0000256" key="9">
    <source>
        <dbReference type="ARBA" id="ARBA00022967"/>
    </source>
</evidence>
<gene>
    <name evidence="20" type="primary">ND2</name>
</gene>
<dbReference type="GO" id="GO:0008137">
    <property type="term" value="F:NADH dehydrogenase (ubiquinone) activity"/>
    <property type="evidence" value="ECO:0007669"/>
    <property type="project" value="UniProtKB-EC"/>
</dbReference>
<evidence type="ECO:0000256" key="18">
    <source>
        <dbReference type="SAM" id="Phobius"/>
    </source>
</evidence>
<organism evidence="20">
    <name type="scientific">Trisidos kiyonoi</name>
    <name type="common">Ark clam</name>
    <name type="synonym">Arca kiyonoi</name>
    <dbReference type="NCBI Taxonomy" id="935009"/>
    <lineage>
        <taxon>Eukaryota</taxon>
        <taxon>Metazoa</taxon>
        <taxon>Spiralia</taxon>
        <taxon>Lophotrochozoa</taxon>
        <taxon>Mollusca</taxon>
        <taxon>Bivalvia</taxon>
        <taxon>Autobranchia</taxon>
        <taxon>Pteriomorphia</taxon>
        <taxon>Arcoida</taxon>
        <taxon>Arcoidea</taxon>
        <taxon>Arcidae</taxon>
        <taxon>Trisidos</taxon>
    </lineage>
</organism>
<dbReference type="PANTHER" id="PTHR46552:SF1">
    <property type="entry name" value="NADH-UBIQUINONE OXIDOREDUCTASE CHAIN 2"/>
    <property type="match status" value="1"/>
</dbReference>
<evidence type="ECO:0000256" key="12">
    <source>
        <dbReference type="ARBA" id="ARBA00023027"/>
    </source>
</evidence>
<dbReference type="GO" id="GO:0006120">
    <property type="term" value="P:mitochondrial electron transport, NADH to ubiquinone"/>
    <property type="evidence" value="ECO:0007669"/>
    <property type="project" value="TreeGrafter"/>
</dbReference>
<evidence type="ECO:0000256" key="13">
    <source>
        <dbReference type="ARBA" id="ARBA00023075"/>
    </source>
</evidence>
<evidence type="ECO:0000256" key="2">
    <source>
        <dbReference type="ARBA" id="ARBA00007012"/>
    </source>
</evidence>
<dbReference type="AlphaFoldDB" id="A0A1U9ALR2"/>
<evidence type="ECO:0000256" key="3">
    <source>
        <dbReference type="ARBA" id="ARBA00012944"/>
    </source>
</evidence>
<reference evidence="20" key="1">
    <citation type="submission" date="2016-03" db="EMBL/GenBank/DDBJ databases">
        <authorList>
            <person name="Ploux O."/>
        </authorList>
    </citation>
    <scope>NUCLEOTIDE SEQUENCE</scope>
</reference>
<feature type="transmembrane region" description="Helical" evidence="18">
    <location>
        <begin position="235"/>
        <end position="255"/>
    </location>
</feature>
<keyword evidence="14 20" id="KW-0496">Mitochondrion</keyword>
<keyword evidence="6" id="KW-0679">Respiratory chain</keyword>
<feature type="transmembrane region" description="Helical" evidence="18">
    <location>
        <begin position="275"/>
        <end position="300"/>
    </location>
</feature>
<feature type="transmembrane region" description="Helical" evidence="18">
    <location>
        <begin position="42"/>
        <end position="58"/>
    </location>
</feature>
<evidence type="ECO:0000256" key="11">
    <source>
        <dbReference type="ARBA" id="ARBA00022989"/>
    </source>
</evidence>
<dbReference type="GO" id="GO:0005743">
    <property type="term" value="C:mitochondrial inner membrane"/>
    <property type="evidence" value="ECO:0007669"/>
    <property type="project" value="UniProtKB-SubCell"/>
</dbReference>
<dbReference type="InterPro" id="IPR001750">
    <property type="entry name" value="ND/Mrp_TM"/>
</dbReference>
<evidence type="ECO:0000256" key="15">
    <source>
        <dbReference type="ARBA" id="ARBA00023136"/>
    </source>
</evidence>
<dbReference type="InterPro" id="IPR050175">
    <property type="entry name" value="Complex_I_Subunit_2"/>
</dbReference>
<evidence type="ECO:0000256" key="8">
    <source>
        <dbReference type="ARBA" id="ARBA00022792"/>
    </source>
</evidence>
<feature type="transmembrane region" description="Helical" evidence="18">
    <location>
        <begin position="121"/>
        <end position="144"/>
    </location>
</feature>
<feature type="transmembrane region" description="Helical" evidence="18">
    <location>
        <begin position="212"/>
        <end position="230"/>
    </location>
</feature>
<accession>A0A1U9ALR2</accession>
<evidence type="ECO:0000256" key="6">
    <source>
        <dbReference type="ARBA" id="ARBA00022660"/>
    </source>
</evidence>
<dbReference type="EMBL" id="KU975161">
    <property type="protein sequence ID" value="ANQ92695.1"/>
    <property type="molecule type" value="Genomic_DNA"/>
</dbReference>
<proteinExistence type="inferred from homology"/>